<dbReference type="AlphaFoldDB" id="A0A498HSR9"/>
<keyword evidence="2" id="KW-1185">Reference proteome</keyword>
<proteinExistence type="predicted"/>
<dbReference type="Proteomes" id="UP000290289">
    <property type="component" value="Chromosome 16"/>
</dbReference>
<protein>
    <submittedName>
        <fullName evidence="1">Uncharacterized protein</fullName>
    </submittedName>
</protein>
<dbReference type="EMBL" id="RDQH01000342">
    <property type="protein sequence ID" value="RXH72191.1"/>
    <property type="molecule type" value="Genomic_DNA"/>
</dbReference>
<reference evidence="1 2" key="1">
    <citation type="submission" date="2018-10" db="EMBL/GenBank/DDBJ databases">
        <title>A high-quality apple genome assembly.</title>
        <authorList>
            <person name="Hu J."/>
        </authorList>
    </citation>
    <scope>NUCLEOTIDE SEQUENCE [LARGE SCALE GENOMIC DNA]</scope>
    <source>
        <strain evidence="2">cv. HFTH1</strain>
        <tissue evidence="1">Young leaf</tissue>
    </source>
</reference>
<evidence type="ECO:0000313" key="2">
    <source>
        <dbReference type="Proteomes" id="UP000290289"/>
    </source>
</evidence>
<accession>A0A498HSR9</accession>
<name>A0A498HSR9_MALDO</name>
<gene>
    <name evidence="1" type="ORF">DVH24_033729</name>
</gene>
<comment type="caution">
    <text evidence="1">The sequence shown here is derived from an EMBL/GenBank/DDBJ whole genome shotgun (WGS) entry which is preliminary data.</text>
</comment>
<sequence length="382" mass="42979">MWFALSSLSHTRIERSQAPENSTDPSSFRAKAFTADLCFSRVATNTWRFSPNGLAHTRIRQSADPVYTVPSFDTATAFTASSCALTDSTQRRSESRQIFRLLSQETERLWWMARQVMGREGRRGLRVAKQRWETERSRASRGESFWRETTDGSVWRERLLWRLLRLVSLALVLVLGTSEVLLVSEVSSFVGDGDVSGLENGMVDLLLAEQMASQDRTLMASSVIEKLSRTMYMAKKILDFGVWGAAWGPSTGQYASVDDKEEAGFGLLFFVGGAGEEDAKARNLAFLYNQVGLGLSYACLSSDHDHAIDSEKFRQNCFIKGCLKHCVERKSLCKKKQSHDYLGNAAKVQSISRKNYSDNCQDPFSIYTKIRSRHIVVLVAEI</sequence>
<organism evidence="1 2">
    <name type="scientific">Malus domestica</name>
    <name type="common">Apple</name>
    <name type="synonym">Pyrus malus</name>
    <dbReference type="NCBI Taxonomy" id="3750"/>
    <lineage>
        <taxon>Eukaryota</taxon>
        <taxon>Viridiplantae</taxon>
        <taxon>Streptophyta</taxon>
        <taxon>Embryophyta</taxon>
        <taxon>Tracheophyta</taxon>
        <taxon>Spermatophyta</taxon>
        <taxon>Magnoliopsida</taxon>
        <taxon>eudicotyledons</taxon>
        <taxon>Gunneridae</taxon>
        <taxon>Pentapetalae</taxon>
        <taxon>rosids</taxon>
        <taxon>fabids</taxon>
        <taxon>Rosales</taxon>
        <taxon>Rosaceae</taxon>
        <taxon>Amygdaloideae</taxon>
        <taxon>Maleae</taxon>
        <taxon>Malus</taxon>
    </lineage>
</organism>
<evidence type="ECO:0000313" key="1">
    <source>
        <dbReference type="EMBL" id="RXH72191.1"/>
    </source>
</evidence>